<dbReference type="InterPro" id="IPR050187">
    <property type="entry name" value="Lipid_Phosphate_FormReg"/>
</dbReference>
<dbReference type="InterPro" id="IPR045540">
    <property type="entry name" value="YegS/DAGK_C"/>
</dbReference>
<gene>
    <name evidence="10" type="ORF">IAB90_06445</name>
</gene>
<keyword evidence="6" id="KW-0067">ATP-binding</keyword>
<dbReference type="Pfam" id="PF00781">
    <property type="entry name" value="DAGK_cat"/>
    <property type="match status" value="1"/>
</dbReference>
<evidence type="ECO:0000256" key="4">
    <source>
        <dbReference type="ARBA" id="ARBA00022741"/>
    </source>
</evidence>
<dbReference type="AlphaFoldDB" id="A0A9D1AGQ4"/>
<keyword evidence="3" id="KW-0808">Transferase</keyword>
<evidence type="ECO:0000256" key="2">
    <source>
        <dbReference type="ARBA" id="ARBA00005983"/>
    </source>
</evidence>
<keyword evidence="7" id="KW-0443">Lipid metabolism</keyword>
<dbReference type="SUPFAM" id="SSF111331">
    <property type="entry name" value="NAD kinase/diacylglycerol kinase-like"/>
    <property type="match status" value="1"/>
</dbReference>
<dbReference type="GO" id="GO:0005524">
    <property type="term" value="F:ATP binding"/>
    <property type="evidence" value="ECO:0007669"/>
    <property type="project" value="UniProtKB-KW"/>
</dbReference>
<dbReference type="NCBIfam" id="TIGR00147">
    <property type="entry name" value="YegS/Rv2252/BmrU family lipid kinase"/>
    <property type="match status" value="1"/>
</dbReference>
<evidence type="ECO:0000256" key="1">
    <source>
        <dbReference type="ARBA" id="ARBA00001946"/>
    </source>
</evidence>
<comment type="caution">
    <text evidence="10">The sequence shown here is derived from an EMBL/GenBank/DDBJ whole genome shotgun (WGS) entry which is preliminary data.</text>
</comment>
<evidence type="ECO:0000256" key="7">
    <source>
        <dbReference type="ARBA" id="ARBA00023209"/>
    </source>
</evidence>
<proteinExistence type="inferred from homology"/>
<sequence>MIYDIIVNSARTKEKQIAAVLDVFEGAGKQVAIHHTKERGHAKKIAEELSSDGKDRTLVVMGGDGTLHEVINGIKDFEKCSLGLIPSGTGNDFAVAAKIPSDIKSAAQIIAFRAPEKIDYIQLSNGLKSINAVGMGIDVDVLKHAYAKKGGGKGKYLSSLIYCLAHFKSYNFTVEYDGKKEKHYGLIAVLGNGKQIGGGIKLFPEAKLDDGYMDILMVDYISKFKTIFAFIKLMGGKINNIKEVTAARVKSASFSTEVPCSIQAEGEIYDGMKLEARIIEGGLKFYLPPRNAD</sequence>
<dbReference type="InterPro" id="IPR001206">
    <property type="entry name" value="Diacylglycerol_kinase_cat_dom"/>
</dbReference>
<comment type="similarity">
    <text evidence="2">Belongs to the diacylglycerol/lipid kinase family.</text>
</comment>
<reference evidence="10" key="1">
    <citation type="submission" date="2020-10" db="EMBL/GenBank/DDBJ databases">
        <authorList>
            <person name="Gilroy R."/>
        </authorList>
    </citation>
    <scope>NUCLEOTIDE SEQUENCE</scope>
    <source>
        <strain evidence="10">ChiW25-3613</strain>
    </source>
</reference>
<dbReference type="InterPro" id="IPR016064">
    <property type="entry name" value="NAD/diacylglycerol_kinase_sf"/>
</dbReference>
<dbReference type="SMART" id="SM00046">
    <property type="entry name" value="DAGKc"/>
    <property type="match status" value="1"/>
</dbReference>
<reference evidence="10" key="2">
    <citation type="journal article" date="2021" name="PeerJ">
        <title>Extensive microbial diversity within the chicken gut microbiome revealed by metagenomics and culture.</title>
        <authorList>
            <person name="Gilroy R."/>
            <person name="Ravi A."/>
            <person name="Getino M."/>
            <person name="Pursley I."/>
            <person name="Horton D.L."/>
            <person name="Alikhan N.F."/>
            <person name="Baker D."/>
            <person name="Gharbi K."/>
            <person name="Hall N."/>
            <person name="Watson M."/>
            <person name="Adriaenssens E.M."/>
            <person name="Foster-Nyarko E."/>
            <person name="Jarju S."/>
            <person name="Secka A."/>
            <person name="Antonio M."/>
            <person name="Oren A."/>
            <person name="Chaudhuri R.R."/>
            <person name="La Ragione R."/>
            <person name="Hildebrand F."/>
            <person name="Pallen M.J."/>
        </authorList>
    </citation>
    <scope>NUCLEOTIDE SEQUENCE</scope>
    <source>
        <strain evidence="10">ChiW25-3613</strain>
    </source>
</reference>
<dbReference type="PANTHER" id="PTHR12358:SF54">
    <property type="entry name" value="SPHINGOSINE KINASE RELATED PROTEIN"/>
    <property type="match status" value="1"/>
</dbReference>
<organism evidence="10 11">
    <name type="scientific">Candidatus Coproplasma stercoripullorum</name>
    <dbReference type="NCBI Taxonomy" id="2840751"/>
    <lineage>
        <taxon>Bacteria</taxon>
        <taxon>Bacillati</taxon>
        <taxon>Bacillota</taxon>
        <taxon>Clostridia</taxon>
        <taxon>Eubacteriales</taxon>
        <taxon>Candidatus Coproplasma</taxon>
    </lineage>
</organism>
<evidence type="ECO:0000313" key="10">
    <source>
        <dbReference type="EMBL" id="HIR40003.1"/>
    </source>
</evidence>
<comment type="cofactor">
    <cofactor evidence="1">
        <name>Mg(2+)</name>
        <dbReference type="ChEBI" id="CHEBI:18420"/>
    </cofactor>
</comment>
<dbReference type="EMBL" id="DVHB01000111">
    <property type="protein sequence ID" value="HIR40003.1"/>
    <property type="molecule type" value="Genomic_DNA"/>
</dbReference>
<dbReference type="Gene3D" id="3.40.50.10330">
    <property type="entry name" value="Probable inorganic polyphosphate/atp-NAD kinase, domain 1"/>
    <property type="match status" value="1"/>
</dbReference>
<keyword evidence="7" id="KW-0594">Phospholipid biosynthesis</keyword>
<protein>
    <submittedName>
        <fullName evidence="10">Diacylglycerol kinase family lipid kinase</fullName>
    </submittedName>
</protein>
<accession>A0A9D1AGQ4</accession>
<keyword evidence="5 10" id="KW-0418">Kinase</keyword>
<dbReference type="Gene3D" id="2.60.200.40">
    <property type="match status" value="1"/>
</dbReference>
<evidence type="ECO:0000256" key="6">
    <source>
        <dbReference type="ARBA" id="ARBA00022840"/>
    </source>
</evidence>
<dbReference type="PROSITE" id="PS50146">
    <property type="entry name" value="DAGK"/>
    <property type="match status" value="1"/>
</dbReference>
<name>A0A9D1AGQ4_9FIRM</name>
<evidence type="ECO:0000256" key="5">
    <source>
        <dbReference type="ARBA" id="ARBA00022777"/>
    </source>
</evidence>
<dbReference type="GO" id="GO:0016301">
    <property type="term" value="F:kinase activity"/>
    <property type="evidence" value="ECO:0007669"/>
    <property type="project" value="UniProtKB-KW"/>
</dbReference>
<evidence type="ECO:0000313" key="11">
    <source>
        <dbReference type="Proteomes" id="UP000824179"/>
    </source>
</evidence>
<feature type="domain" description="DAGKc" evidence="9">
    <location>
        <begin position="19"/>
        <end position="126"/>
    </location>
</feature>
<dbReference type="Pfam" id="PF19279">
    <property type="entry name" value="YegS_C"/>
    <property type="match status" value="1"/>
</dbReference>
<evidence type="ECO:0000256" key="3">
    <source>
        <dbReference type="ARBA" id="ARBA00022679"/>
    </source>
</evidence>
<keyword evidence="4" id="KW-0547">Nucleotide-binding</keyword>
<dbReference type="PANTHER" id="PTHR12358">
    <property type="entry name" value="SPHINGOSINE KINASE"/>
    <property type="match status" value="1"/>
</dbReference>
<evidence type="ECO:0000259" key="9">
    <source>
        <dbReference type="PROSITE" id="PS50146"/>
    </source>
</evidence>
<dbReference type="InterPro" id="IPR005218">
    <property type="entry name" value="Diacylglycerol/lipid_kinase"/>
</dbReference>
<dbReference type="InterPro" id="IPR017438">
    <property type="entry name" value="ATP-NAD_kinase_N"/>
</dbReference>
<dbReference type="GO" id="GO:0008654">
    <property type="term" value="P:phospholipid biosynthetic process"/>
    <property type="evidence" value="ECO:0007669"/>
    <property type="project" value="UniProtKB-KW"/>
</dbReference>
<dbReference type="Proteomes" id="UP000824179">
    <property type="component" value="Unassembled WGS sequence"/>
</dbReference>
<evidence type="ECO:0000256" key="8">
    <source>
        <dbReference type="ARBA" id="ARBA00023264"/>
    </source>
</evidence>
<keyword evidence="8" id="KW-1208">Phospholipid metabolism</keyword>
<keyword evidence="7" id="KW-0444">Lipid biosynthesis</keyword>